<reference evidence="2" key="1">
    <citation type="journal article" date="2015" name="Genome Announc.">
        <title>Draft Genome Sequence of the Pathogenic Filamentous Fungus Aspergillus udagawae Strain IFM 46973T.</title>
        <authorList>
            <person name="Kusuya Y."/>
            <person name="Takahashi-Nakaguchi A."/>
            <person name="Takahashi H."/>
            <person name="Yaguchi T."/>
        </authorList>
    </citation>
    <scope>NUCLEOTIDE SEQUENCE</scope>
    <source>
        <strain evidence="2">IFM 46973</strain>
    </source>
</reference>
<dbReference type="EMBL" id="BBXM02000006">
    <property type="protein sequence ID" value="GIC91589.1"/>
    <property type="molecule type" value="Genomic_DNA"/>
</dbReference>
<accession>A0A8H3SFT3</accession>
<dbReference type="GO" id="GO:0005737">
    <property type="term" value="C:cytoplasm"/>
    <property type="evidence" value="ECO:0007669"/>
    <property type="project" value="InterPro"/>
</dbReference>
<organism evidence="2 3">
    <name type="scientific">Aspergillus udagawae</name>
    <dbReference type="NCBI Taxonomy" id="91492"/>
    <lineage>
        <taxon>Eukaryota</taxon>
        <taxon>Fungi</taxon>
        <taxon>Dikarya</taxon>
        <taxon>Ascomycota</taxon>
        <taxon>Pezizomycotina</taxon>
        <taxon>Eurotiomycetes</taxon>
        <taxon>Eurotiomycetidae</taxon>
        <taxon>Eurotiales</taxon>
        <taxon>Aspergillaceae</taxon>
        <taxon>Aspergillus</taxon>
        <taxon>Aspergillus subgen. Fumigati</taxon>
    </lineage>
</organism>
<evidence type="ECO:0000313" key="3">
    <source>
        <dbReference type="Proteomes" id="UP000036893"/>
    </source>
</evidence>
<dbReference type="Pfam" id="PF03068">
    <property type="entry name" value="PAD"/>
    <property type="match status" value="1"/>
</dbReference>
<reference evidence="2" key="2">
    <citation type="submission" date="2021-01" db="EMBL/GenBank/DDBJ databases">
        <title>Pan-genome distribution and transcriptional activeness of fungal secondary metabolism genes in Aspergillus section Fumigati.</title>
        <authorList>
            <person name="Takahashi H."/>
            <person name="Umemura M."/>
            <person name="Ninomiya A."/>
            <person name="Kusuya Y."/>
            <person name="Urayama S."/>
            <person name="Shimizu M."/>
            <person name="Watanabe A."/>
            <person name="Kamei K."/>
            <person name="Yaguchi T."/>
            <person name="Hagiwara D."/>
        </authorList>
    </citation>
    <scope>NUCLEOTIDE SEQUENCE</scope>
    <source>
        <strain evidence="2">IFM 46973</strain>
    </source>
</reference>
<dbReference type="GO" id="GO:0005509">
    <property type="term" value="F:calcium ion binding"/>
    <property type="evidence" value="ECO:0007669"/>
    <property type="project" value="InterPro"/>
</dbReference>
<feature type="domain" description="Protein-arginine deiminase C-terminal" evidence="1">
    <location>
        <begin position="196"/>
        <end position="256"/>
    </location>
</feature>
<dbReference type="AlphaFoldDB" id="A0A8H3SFT3"/>
<proteinExistence type="predicted"/>
<comment type="caution">
    <text evidence="2">The sequence shown here is derived from an EMBL/GenBank/DDBJ whole genome shotgun (WGS) entry which is preliminary data.</text>
</comment>
<dbReference type="OrthoDB" id="5102063at2759"/>
<dbReference type="InterPro" id="IPR013530">
    <property type="entry name" value="PAD_C"/>
</dbReference>
<dbReference type="GO" id="GO:0004668">
    <property type="term" value="F:protein-arginine deiminase activity"/>
    <property type="evidence" value="ECO:0007669"/>
    <property type="project" value="InterPro"/>
</dbReference>
<protein>
    <recommendedName>
        <fullName evidence="1">Protein-arginine deiminase C-terminal domain-containing protein</fullName>
    </recommendedName>
</protein>
<evidence type="ECO:0000313" key="2">
    <source>
        <dbReference type="EMBL" id="GIC91589.1"/>
    </source>
</evidence>
<evidence type="ECO:0000259" key="1">
    <source>
        <dbReference type="Pfam" id="PF03068"/>
    </source>
</evidence>
<sequence length="257" mass="28509">MPFRACYLQAVELSHELLSVPISAQTQTEMGSWILQGDTDVSDKAIWSPSWGSTFLANIGDTCARCPNKDLQGYPLSNEELAACSDASRYLLLAPEYVAPRRTMPMKESSDHASANIYATPKEAYDRALLFLNDDPQNNVSTSWRLIDREFAFNASQLRKDLVLDLDGRELVKDVNVWDGNVVVRFDVHDTEESASGAVALKVAPVLAHYHLQNVDTLLSVAANETVQVNFLAQLDKGQEKAGIRTPLFFSSNDIWA</sequence>
<dbReference type="Proteomes" id="UP000036893">
    <property type="component" value="Unassembled WGS sequence"/>
</dbReference>
<name>A0A8H3SFT3_9EURO</name>
<dbReference type="RefSeq" id="XP_043148855.1">
    <property type="nucleotide sequence ID" value="XM_043292920.1"/>
</dbReference>
<gene>
    <name evidence="2" type="ORF">Aud_008035</name>
</gene>
<dbReference type="GeneID" id="66995512"/>